<dbReference type="Proteomes" id="UP000694408">
    <property type="component" value="Unplaced"/>
</dbReference>
<dbReference type="AlphaFoldDB" id="A0A8C5JKB5"/>
<evidence type="ECO:0000313" key="2">
    <source>
        <dbReference type="Proteomes" id="UP000694408"/>
    </source>
</evidence>
<protein>
    <submittedName>
        <fullName evidence="1">Uncharacterized protein</fullName>
    </submittedName>
</protein>
<proteinExistence type="predicted"/>
<organism evidence="1 2">
    <name type="scientific">Junco hyemalis</name>
    <name type="common">Dark-eyed junco</name>
    <dbReference type="NCBI Taxonomy" id="40217"/>
    <lineage>
        <taxon>Eukaryota</taxon>
        <taxon>Metazoa</taxon>
        <taxon>Chordata</taxon>
        <taxon>Craniata</taxon>
        <taxon>Vertebrata</taxon>
        <taxon>Euteleostomi</taxon>
        <taxon>Archelosauria</taxon>
        <taxon>Archosauria</taxon>
        <taxon>Dinosauria</taxon>
        <taxon>Saurischia</taxon>
        <taxon>Theropoda</taxon>
        <taxon>Coelurosauria</taxon>
        <taxon>Aves</taxon>
        <taxon>Neognathae</taxon>
        <taxon>Neoaves</taxon>
        <taxon>Telluraves</taxon>
        <taxon>Australaves</taxon>
        <taxon>Passeriformes</taxon>
        <taxon>Passerellidae</taxon>
        <taxon>Junco</taxon>
    </lineage>
</organism>
<reference evidence="1" key="1">
    <citation type="submission" date="2025-08" db="UniProtKB">
        <authorList>
            <consortium name="Ensembl"/>
        </authorList>
    </citation>
    <scope>IDENTIFICATION</scope>
</reference>
<reference evidence="1" key="2">
    <citation type="submission" date="2025-09" db="UniProtKB">
        <authorList>
            <consortium name="Ensembl"/>
        </authorList>
    </citation>
    <scope>IDENTIFICATION</scope>
</reference>
<evidence type="ECO:0000313" key="1">
    <source>
        <dbReference type="Ensembl" id="ENSJHYP00000019818.1"/>
    </source>
</evidence>
<accession>A0A8C5JKB5</accession>
<sequence>MIASQERQLPINLTTNYPDVLVVIGKTLLGKSSRKKKSRGGILRMEREDRNYFFWEHGICGDIETSLRDCTGRRKAHPYFAGMQQGSNLLGDGEGLRVRVRVKVRG</sequence>
<keyword evidence="2" id="KW-1185">Reference proteome</keyword>
<name>A0A8C5JKB5_JUNHY</name>
<dbReference type="Ensembl" id="ENSJHYT00000023898.1">
    <property type="protein sequence ID" value="ENSJHYP00000019818.1"/>
    <property type="gene ID" value="ENSJHYG00000015058.1"/>
</dbReference>